<dbReference type="KEGG" id="aaco:K1I37_12805"/>
<evidence type="ECO:0000313" key="4">
    <source>
        <dbReference type="Proteomes" id="UP000829401"/>
    </source>
</evidence>
<dbReference type="Proteomes" id="UP000829401">
    <property type="component" value="Chromosome"/>
</dbReference>
<evidence type="ECO:0000256" key="2">
    <source>
        <dbReference type="SAM" id="SignalP"/>
    </source>
</evidence>
<sequence>MKPTMLCCIALATGLSFVTLSGCTTQNASTNNHPTSHLSNHSTSNSLRVQNASSTGTANNTSAPSPAPQLTLEQIQFADNQITFILTHGDMQHTYVNPHITSDRKQFIVTLKHVGHGDYPIDVATPVDANWATSYQLTQKGDNLTVTVDLRPGFSTVTPLIGGGTQIAFTIH</sequence>
<feature type="compositionally biased region" description="Polar residues" evidence="1">
    <location>
        <begin position="48"/>
        <end position="64"/>
    </location>
</feature>
<feature type="chain" id="PRO_5043949209" evidence="2">
    <location>
        <begin position="22"/>
        <end position="172"/>
    </location>
</feature>
<proteinExistence type="predicted"/>
<dbReference type="RefSeq" id="WP_021295773.1">
    <property type="nucleotide sequence ID" value="NZ_AURB01000101.1"/>
</dbReference>
<reference evidence="4" key="1">
    <citation type="journal article" date="2022" name="G3 (Bethesda)">
        <title>Unveiling the complete genome sequence of Alicyclobacillus acidoterrestris DSM 3922T, a taint-producing strain.</title>
        <authorList>
            <person name="Leonardo I.C."/>
            <person name="Barreto Crespo M.T."/>
            <person name="Gaspar F.B."/>
        </authorList>
    </citation>
    <scope>NUCLEOTIDE SEQUENCE [LARGE SCALE GENOMIC DNA]</scope>
    <source>
        <strain evidence="4">DSM 3922</strain>
    </source>
</reference>
<name>T0DCJ5_ALIAG</name>
<accession>A0A9E6ZG01</accession>
<dbReference type="AlphaFoldDB" id="T0DCJ5"/>
<gene>
    <name evidence="3" type="ORF">K1I37_12805</name>
</gene>
<organism evidence="3 4">
    <name type="scientific">Alicyclobacillus acidoterrestris (strain ATCC 49025 / DSM 3922 / CIP 106132 / NCIMB 13137 / GD3B)</name>
    <dbReference type="NCBI Taxonomy" id="1356854"/>
    <lineage>
        <taxon>Bacteria</taxon>
        <taxon>Bacillati</taxon>
        <taxon>Bacillota</taxon>
        <taxon>Bacilli</taxon>
        <taxon>Bacillales</taxon>
        <taxon>Alicyclobacillaceae</taxon>
        <taxon>Alicyclobacillus</taxon>
    </lineage>
</organism>
<accession>T0DCJ5</accession>
<feature type="signal peptide" evidence="2">
    <location>
        <begin position="1"/>
        <end position="21"/>
    </location>
</feature>
<keyword evidence="4" id="KW-1185">Reference proteome</keyword>
<evidence type="ECO:0000313" key="3">
    <source>
        <dbReference type="EMBL" id="UNO47578.1"/>
    </source>
</evidence>
<keyword evidence="2" id="KW-0732">Signal</keyword>
<feature type="compositionally biased region" description="Low complexity" evidence="1">
    <location>
        <begin position="31"/>
        <end position="47"/>
    </location>
</feature>
<protein>
    <submittedName>
        <fullName evidence="3">Uncharacterized protein</fullName>
    </submittedName>
</protein>
<evidence type="ECO:0000256" key="1">
    <source>
        <dbReference type="SAM" id="MobiDB-lite"/>
    </source>
</evidence>
<feature type="region of interest" description="Disordered" evidence="1">
    <location>
        <begin position="31"/>
        <end position="67"/>
    </location>
</feature>
<dbReference type="PROSITE" id="PS51257">
    <property type="entry name" value="PROKAR_LIPOPROTEIN"/>
    <property type="match status" value="1"/>
</dbReference>
<dbReference type="EMBL" id="CP080467">
    <property type="protein sequence ID" value="UNO47578.1"/>
    <property type="molecule type" value="Genomic_DNA"/>
</dbReference>